<dbReference type="InterPro" id="IPR043502">
    <property type="entry name" value="DNA/RNA_pol_sf"/>
</dbReference>
<dbReference type="Proteomes" id="UP000321393">
    <property type="component" value="Unassembled WGS sequence"/>
</dbReference>
<feature type="compositionally biased region" description="Acidic residues" evidence="1">
    <location>
        <begin position="358"/>
        <end position="368"/>
    </location>
</feature>
<dbReference type="SUPFAM" id="SSF56672">
    <property type="entry name" value="DNA/RNA polymerases"/>
    <property type="match status" value="1"/>
</dbReference>
<proteinExistence type="predicted"/>
<dbReference type="Gene3D" id="3.10.10.10">
    <property type="entry name" value="HIV Type 1 Reverse Transcriptase, subunit A, domain 1"/>
    <property type="match status" value="1"/>
</dbReference>
<evidence type="ECO:0000313" key="3">
    <source>
        <dbReference type="Proteomes" id="UP000321393"/>
    </source>
</evidence>
<name>A0A5A7SLN9_CUCMM</name>
<feature type="region of interest" description="Disordered" evidence="1">
    <location>
        <begin position="356"/>
        <end position="386"/>
    </location>
</feature>
<gene>
    <name evidence="2" type="ORF">E6C27_scaffold134G00330</name>
</gene>
<dbReference type="AlphaFoldDB" id="A0A5A7SLN9"/>
<comment type="caution">
    <text evidence="2">The sequence shown here is derived from an EMBL/GenBank/DDBJ whole genome shotgun (WGS) entry which is preliminary data.</text>
</comment>
<evidence type="ECO:0000256" key="1">
    <source>
        <dbReference type="SAM" id="MobiDB-lite"/>
    </source>
</evidence>
<evidence type="ECO:0000313" key="2">
    <source>
        <dbReference type="EMBL" id="KAA0031952.1"/>
    </source>
</evidence>
<accession>A0A5A7SLN9</accession>
<protein>
    <submittedName>
        <fullName evidence="2">Retrotransposable element Tf2</fullName>
    </submittedName>
</protein>
<organism evidence="2 3">
    <name type="scientific">Cucumis melo var. makuwa</name>
    <name type="common">Oriental melon</name>
    <dbReference type="NCBI Taxonomy" id="1194695"/>
    <lineage>
        <taxon>Eukaryota</taxon>
        <taxon>Viridiplantae</taxon>
        <taxon>Streptophyta</taxon>
        <taxon>Embryophyta</taxon>
        <taxon>Tracheophyta</taxon>
        <taxon>Spermatophyta</taxon>
        <taxon>Magnoliopsida</taxon>
        <taxon>eudicotyledons</taxon>
        <taxon>Gunneridae</taxon>
        <taxon>Pentapetalae</taxon>
        <taxon>rosids</taxon>
        <taxon>fabids</taxon>
        <taxon>Cucurbitales</taxon>
        <taxon>Cucurbitaceae</taxon>
        <taxon>Benincaseae</taxon>
        <taxon>Cucumis</taxon>
    </lineage>
</organism>
<reference evidence="2 3" key="1">
    <citation type="submission" date="2019-08" db="EMBL/GenBank/DDBJ databases">
        <title>Draft genome sequences of two oriental melons (Cucumis melo L. var makuwa).</title>
        <authorList>
            <person name="Kwon S.-Y."/>
        </authorList>
    </citation>
    <scope>NUCLEOTIDE SEQUENCE [LARGE SCALE GENOMIC DNA]</scope>
    <source>
        <strain evidence="3">cv. SW 3</strain>
        <tissue evidence="2">Leaf</tissue>
    </source>
</reference>
<dbReference type="EMBL" id="SSTE01021884">
    <property type="protein sequence ID" value="KAA0031952.1"/>
    <property type="molecule type" value="Genomic_DNA"/>
</dbReference>
<sequence>MFVVRENNEEVEIIEDDFERKKEMISLEIEEELPTKVCEVIELLLNELKVVECFMPLELGGVDVILGMKWLYSLGEIEMDSKNLTMVFYHENIKVVIRGDPNLTKARKNYLQRREIEQHIHLKKGTDPVNVRLYRFAYQQKAEMEKLVDEMLILGYLPKYQSIFKSSAVSKKEKWSLKSGTISSMKDCYIRKAMEEAKIQAKENLCGFIPATIEISDEREGNIFLNFGVISLFNPPSKVLGDLFTHNFSNSLDIVRLSQVMKDEGLRKVHLAPKFDYLLPSNSIPSMQRNPYELSERLFKHLRQRPRPFLRNSCSFKAQEKHFQGHQSLKSSFTEVNPLEVSSALVQATGYNNKLEEDGSLEDQDPDVESVPSVSSEELEEFKAGEEVEDSEILENIISDVRGLFVEESVQGS</sequence>